<evidence type="ECO:0000259" key="9">
    <source>
        <dbReference type="Pfam" id="PF02225"/>
    </source>
</evidence>
<dbReference type="InterPro" id="IPR046450">
    <property type="entry name" value="PA_dom_sf"/>
</dbReference>
<dbReference type="Gene3D" id="3.50.30.30">
    <property type="match status" value="1"/>
</dbReference>
<dbReference type="SUPFAM" id="SSF52025">
    <property type="entry name" value="PA domain"/>
    <property type="match status" value="1"/>
</dbReference>
<dbReference type="InterPro" id="IPR003137">
    <property type="entry name" value="PA_domain"/>
</dbReference>
<gene>
    <name evidence="11" type="ORF">FHS44_007836</name>
</gene>
<keyword evidence="2 11" id="KW-0031">Aminopeptidase</keyword>
<feature type="domain" description="PA" evidence="9">
    <location>
        <begin position="148"/>
        <end position="242"/>
    </location>
</feature>
<reference evidence="11 12" key="1">
    <citation type="submission" date="2020-08" db="EMBL/GenBank/DDBJ databases">
        <title>Genomic Encyclopedia of Type Strains, Phase III (KMG-III): the genomes of soil and plant-associated and newly described type strains.</title>
        <authorList>
            <person name="Whitman W."/>
        </authorList>
    </citation>
    <scope>NUCLEOTIDE SEQUENCE [LARGE SCALE GENOMIC DNA]</scope>
    <source>
        <strain evidence="11 12">CECT 8840</strain>
    </source>
</reference>
<dbReference type="GO" id="GO:0046872">
    <property type="term" value="F:metal ion binding"/>
    <property type="evidence" value="ECO:0007669"/>
    <property type="project" value="UniProtKB-KW"/>
</dbReference>
<comment type="similarity">
    <text evidence="1">Belongs to the peptidase M28 family. M28A subfamily.</text>
</comment>
<keyword evidence="7" id="KW-0862">Zinc</keyword>
<evidence type="ECO:0000256" key="7">
    <source>
        <dbReference type="ARBA" id="ARBA00022833"/>
    </source>
</evidence>
<dbReference type="Gene3D" id="3.40.630.10">
    <property type="entry name" value="Zn peptidases"/>
    <property type="match status" value="2"/>
</dbReference>
<dbReference type="CDD" id="cd03876">
    <property type="entry name" value="M28_SGAP_like"/>
    <property type="match status" value="1"/>
</dbReference>
<keyword evidence="3" id="KW-0645">Protease</keyword>
<evidence type="ECO:0000256" key="1">
    <source>
        <dbReference type="ARBA" id="ARBA00005957"/>
    </source>
</evidence>
<accession>A0A7W7VSR4</accession>
<evidence type="ECO:0000256" key="4">
    <source>
        <dbReference type="ARBA" id="ARBA00022723"/>
    </source>
</evidence>
<evidence type="ECO:0000313" key="12">
    <source>
        <dbReference type="Proteomes" id="UP000552644"/>
    </source>
</evidence>
<proteinExistence type="inferred from homology"/>
<feature type="chain" id="PRO_5038952745" evidence="8">
    <location>
        <begin position="19"/>
        <end position="519"/>
    </location>
</feature>
<name>A0A7W7VSR4_9ACTN</name>
<dbReference type="GO" id="GO:0004177">
    <property type="term" value="F:aminopeptidase activity"/>
    <property type="evidence" value="ECO:0007669"/>
    <property type="project" value="UniProtKB-KW"/>
</dbReference>
<feature type="signal peptide" evidence="8">
    <location>
        <begin position="1"/>
        <end position="18"/>
    </location>
</feature>
<evidence type="ECO:0000256" key="6">
    <source>
        <dbReference type="ARBA" id="ARBA00022801"/>
    </source>
</evidence>
<dbReference type="EMBL" id="JACHJP010000015">
    <property type="protein sequence ID" value="MBB4920685.1"/>
    <property type="molecule type" value="Genomic_DNA"/>
</dbReference>
<dbReference type="RefSeq" id="WP_184725223.1">
    <property type="nucleotide sequence ID" value="NZ_JACHJP010000015.1"/>
</dbReference>
<dbReference type="InterPro" id="IPR041756">
    <property type="entry name" value="M28_SGAP-like"/>
</dbReference>
<keyword evidence="4" id="KW-0479">Metal-binding</keyword>
<dbReference type="InterPro" id="IPR007484">
    <property type="entry name" value="Peptidase_M28"/>
</dbReference>
<dbReference type="Pfam" id="PF04389">
    <property type="entry name" value="Peptidase_M28"/>
    <property type="match status" value="1"/>
</dbReference>
<dbReference type="AlphaFoldDB" id="A0A7W7VSR4"/>
<dbReference type="SUPFAM" id="SSF53187">
    <property type="entry name" value="Zn-dependent exopeptidases"/>
    <property type="match status" value="1"/>
</dbReference>
<evidence type="ECO:0000256" key="5">
    <source>
        <dbReference type="ARBA" id="ARBA00022729"/>
    </source>
</evidence>
<evidence type="ECO:0000256" key="3">
    <source>
        <dbReference type="ARBA" id="ARBA00022670"/>
    </source>
</evidence>
<evidence type="ECO:0000256" key="2">
    <source>
        <dbReference type="ARBA" id="ARBA00022438"/>
    </source>
</evidence>
<evidence type="ECO:0000259" key="10">
    <source>
        <dbReference type="Pfam" id="PF04389"/>
    </source>
</evidence>
<evidence type="ECO:0000313" key="11">
    <source>
        <dbReference type="EMBL" id="MBB4920685.1"/>
    </source>
</evidence>
<dbReference type="EC" id="3.4.11.15" evidence="11"/>
<keyword evidence="12" id="KW-1185">Reference proteome</keyword>
<dbReference type="PANTHER" id="PTHR12147">
    <property type="entry name" value="METALLOPEPTIDASE M28 FAMILY MEMBER"/>
    <property type="match status" value="1"/>
</dbReference>
<comment type="caution">
    <text evidence="11">The sequence shown here is derived from an EMBL/GenBank/DDBJ whole genome shotgun (WGS) entry which is preliminary data.</text>
</comment>
<sequence length="519" mass="53896">MRARAYKGLLAAITTVSAVTLPGVPATAVVSPTPVPAKGARSLPVDVLAVKRHLERFQQIAVANGGTRAAGTPGYDASAEYVAGKLRAAGYRVTLQEFDFPFFRVIGTPTLALVSPTARSYTPETDFRPMTYSGSGNVTAAVQPVDVVLPPSAEPSSTSGCEAADYVGFVRGNIALLQRGTCGFRVKAELAEAAGASGVIIFNEGQAGTGTADRRGPLNGSLGDATTHIPVVGTTFAVGQELAKPGSRATLAVTAESDPHRKTRNVIAESRWGDPGRVVMLGSHLDSVLEGPGVNDNGSGAAAVLETALQANAAPTRNRLRFAFWGAEELGLLGSQHYVTSLSQRERSKIKLYLNFDMIASPNHVYGIYDGDDSDHVGAGAGPEGSDKIEKLFETYYATLGQPYKGTDFTGRSDYGPFIAVGIPAGGLFTGAEGVKSAEEAVTFGGQAGVAYDRCYHQACDTLANVNERALAVNTGAIATAVAVYAYSPVLPGGSTAPAATAAPRRMAVLPAWEDAALR</sequence>
<keyword evidence="6 11" id="KW-0378">Hydrolase</keyword>
<dbReference type="GO" id="GO:0008235">
    <property type="term" value="F:metalloexopeptidase activity"/>
    <property type="evidence" value="ECO:0007669"/>
    <property type="project" value="InterPro"/>
</dbReference>
<dbReference type="PANTHER" id="PTHR12147:SF26">
    <property type="entry name" value="PEPTIDASE M28 DOMAIN-CONTAINING PROTEIN"/>
    <property type="match status" value="1"/>
</dbReference>
<dbReference type="Proteomes" id="UP000552644">
    <property type="component" value="Unassembled WGS sequence"/>
</dbReference>
<keyword evidence="5 8" id="KW-0732">Signal</keyword>
<evidence type="ECO:0000256" key="8">
    <source>
        <dbReference type="SAM" id="SignalP"/>
    </source>
</evidence>
<protein>
    <submittedName>
        <fullName evidence="11">Aminopeptidase Y</fullName>
        <ecNumber evidence="11">3.4.11.15</ecNumber>
    </submittedName>
</protein>
<dbReference type="Pfam" id="PF02225">
    <property type="entry name" value="PA"/>
    <property type="match status" value="1"/>
</dbReference>
<dbReference type="GO" id="GO:0006508">
    <property type="term" value="P:proteolysis"/>
    <property type="evidence" value="ECO:0007669"/>
    <property type="project" value="UniProtKB-KW"/>
</dbReference>
<dbReference type="InterPro" id="IPR045175">
    <property type="entry name" value="M28_fam"/>
</dbReference>
<feature type="domain" description="Peptidase M28" evidence="10">
    <location>
        <begin position="265"/>
        <end position="479"/>
    </location>
</feature>
<organism evidence="11 12">
    <name type="scientific">Streptosporangium saharense</name>
    <dbReference type="NCBI Taxonomy" id="1706840"/>
    <lineage>
        <taxon>Bacteria</taxon>
        <taxon>Bacillati</taxon>
        <taxon>Actinomycetota</taxon>
        <taxon>Actinomycetes</taxon>
        <taxon>Streptosporangiales</taxon>
        <taxon>Streptosporangiaceae</taxon>
        <taxon>Streptosporangium</taxon>
    </lineage>
</organism>